<proteinExistence type="predicted"/>
<evidence type="ECO:0000313" key="2">
    <source>
        <dbReference type="Proteomes" id="UP001174936"/>
    </source>
</evidence>
<comment type="caution">
    <text evidence="1">The sequence shown here is derived from an EMBL/GenBank/DDBJ whole genome shotgun (WGS) entry which is preliminary data.</text>
</comment>
<accession>A0AA39YFZ8</accession>
<protein>
    <submittedName>
        <fullName evidence="1">Uncharacterized protein</fullName>
    </submittedName>
</protein>
<reference evidence="1" key="1">
    <citation type="submission" date="2023-06" db="EMBL/GenBank/DDBJ databases">
        <title>Genome-scale phylogeny and comparative genomics of the fungal order Sordariales.</title>
        <authorList>
            <consortium name="Lawrence Berkeley National Laboratory"/>
            <person name="Hensen N."/>
            <person name="Bonometti L."/>
            <person name="Westerberg I."/>
            <person name="Brannstrom I.O."/>
            <person name="Guillou S."/>
            <person name="Cros-Aarteil S."/>
            <person name="Calhoun S."/>
            <person name="Haridas S."/>
            <person name="Kuo A."/>
            <person name="Mondo S."/>
            <person name="Pangilinan J."/>
            <person name="Riley R."/>
            <person name="Labutti K."/>
            <person name="Andreopoulos B."/>
            <person name="Lipzen A."/>
            <person name="Chen C."/>
            <person name="Yanf M."/>
            <person name="Daum C."/>
            <person name="Ng V."/>
            <person name="Clum A."/>
            <person name="Steindorff A."/>
            <person name="Ohm R."/>
            <person name="Martin F."/>
            <person name="Silar P."/>
            <person name="Natvig D."/>
            <person name="Lalanne C."/>
            <person name="Gautier V."/>
            <person name="Ament-Velasquez S.L."/>
            <person name="Kruys A."/>
            <person name="Hutchinson M.I."/>
            <person name="Powell A.J."/>
            <person name="Barry K."/>
            <person name="Miller A.N."/>
            <person name="Grigoriev I.V."/>
            <person name="Debuchy R."/>
            <person name="Gladieux P."/>
            <person name="Thoren M.H."/>
            <person name="Johannesson H."/>
        </authorList>
    </citation>
    <scope>NUCLEOTIDE SEQUENCE</scope>
    <source>
        <strain evidence="1">SMH2532-1</strain>
    </source>
</reference>
<dbReference type="AlphaFoldDB" id="A0AA39YFZ8"/>
<keyword evidence="2" id="KW-1185">Reference proteome</keyword>
<dbReference type="EMBL" id="JAULSV010000002">
    <property type="protein sequence ID" value="KAK0651946.1"/>
    <property type="molecule type" value="Genomic_DNA"/>
</dbReference>
<gene>
    <name evidence="1" type="ORF">B0T16DRAFT_90528</name>
</gene>
<dbReference type="Proteomes" id="UP001174936">
    <property type="component" value="Unassembled WGS sequence"/>
</dbReference>
<sequence length="208" mass="22503">MALRLSTCSHTLHQTAPSHFHPLFHPWRLFLATRASVAQGGEERQLAACGGVAWSALGYLGALKCWQTVRLYLPPRDLALLDICGHIGLVVSVCHCLQSLGKVWLGNSAAPSTPRQPRLSPLRSPRSALCARSDCIQACAERRGIRYGRGHRSGIFTPTGVCLAVAGSDNRNLESGFSARSRTAPLRPTMKSWRAQAPGRDANVVSGR</sequence>
<organism evidence="1 2">
    <name type="scientific">Cercophora newfieldiana</name>
    <dbReference type="NCBI Taxonomy" id="92897"/>
    <lineage>
        <taxon>Eukaryota</taxon>
        <taxon>Fungi</taxon>
        <taxon>Dikarya</taxon>
        <taxon>Ascomycota</taxon>
        <taxon>Pezizomycotina</taxon>
        <taxon>Sordariomycetes</taxon>
        <taxon>Sordariomycetidae</taxon>
        <taxon>Sordariales</taxon>
        <taxon>Lasiosphaeriaceae</taxon>
        <taxon>Cercophora</taxon>
    </lineage>
</organism>
<evidence type="ECO:0000313" key="1">
    <source>
        <dbReference type="EMBL" id="KAK0651946.1"/>
    </source>
</evidence>
<name>A0AA39YFZ8_9PEZI</name>